<keyword evidence="5 6" id="KW-0472">Membrane</keyword>
<protein>
    <recommendedName>
        <fullName evidence="6">Gustatory receptor</fullName>
    </recommendedName>
</protein>
<comment type="caution">
    <text evidence="6">Lacks conserved residue(s) required for the propagation of feature annotation.</text>
</comment>
<accession>A0AAD8AJI4</accession>
<keyword evidence="3 6" id="KW-0812">Transmembrane</keyword>
<reference evidence="7" key="1">
    <citation type="journal article" date="2023" name="IScience">
        <title>Live-bearing cockroach genome reveals convergent evolutionary mechanisms linked to viviparity in insects and beyond.</title>
        <authorList>
            <person name="Fouks B."/>
            <person name="Harrison M.C."/>
            <person name="Mikhailova A.A."/>
            <person name="Marchal E."/>
            <person name="English S."/>
            <person name="Carruthers M."/>
            <person name="Jennings E.C."/>
            <person name="Chiamaka E.L."/>
            <person name="Frigard R.A."/>
            <person name="Pippel M."/>
            <person name="Attardo G.M."/>
            <person name="Benoit J.B."/>
            <person name="Bornberg-Bauer E."/>
            <person name="Tobe S.S."/>
        </authorList>
    </citation>
    <scope>NUCLEOTIDE SEQUENCE</scope>
    <source>
        <strain evidence="7">Stay&amp;Tobe</strain>
    </source>
</reference>
<sequence>MESIKKKDILWVIFPLYYFSKVLGVTPFNLKGQIGARKFYISHSALIYSIVINIISLIGQVFVFLQNVDKLGYGRVQITSSVINGFFHLVFSISFFVMLIVKNVTVLSLFNMLLDIGEIMFDKMNMNQNGFSNWKRIIVCGIFIYFITFIPVFIYCNYARTYIFGHFVQNSVLYSFFPFYIIDVHVINIMYLLKQYFLIINSRILNVMKEFHTKEATQQCKKVDIKNTLPLAVNSIKIRLKCLKELHFYMCNIAEFTYSVYGIKILLSTADKFFVLLSNVYFIIVTILNYDRGVYDNILYTILPTNVAILGAVQLILILWSANSSSNEVS</sequence>
<dbReference type="GO" id="GO:0005886">
    <property type="term" value="C:plasma membrane"/>
    <property type="evidence" value="ECO:0007669"/>
    <property type="project" value="UniProtKB-SubCell"/>
</dbReference>
<proteinExistence type="inferred from homology"/>
<evidence type="ECO:0000256" key="1">
    <source>
        <dbReference type="ARBA" id="ARBA00004651"/>
    </source>
</evidence>
<keyword evidence="6" id="KW-0807">Transducer</keyword>
<dbReference type="GO" id="GO:0050909">
    <property type="term" value="P:sensory perception of taste"/>
    <property type="evidence" value="ECO:0007669"/>
    <property type="project" value="InterPro"/>
</dbReference>
<evidence type="ECO:0000256" key="5">
    <source>
        <dbReference type="ARBA" id="ARBA00023136"/>
    </source>
</evidence>
<name>A0AAD8AJI4_DIPPU</name>
<evidence type="ECO:0000256" key="3">
    <source>
        <dbReference type="ARBA" id="ARBA00022692"/>
    </source>
</evidence>
<evidence type="ECO:0000313" key="7">
    <source>
        <dbReference type="EMBL" id="KAJ9599791.1"/>
    </source>
</evidence>
<dbReference type="GO" id="GO:0007165">
    <property type="term" value="P:signal transduction"/>
    <property type="evidence" value="ECO:0007669"/>
    <property type="project" value="UniProtKB-KW"/>
</dbReference>
<evidence type="ECO:0000313" key="8">
    <source>
        <dbReference type="Proteomes" id="UP001233999"/>
    </source>
</evidence>
<evidence type="ECO:0000256" key="6">
    <source>
        <dbReference type="RuleBase" id="RU363108"/>
    </source>
</evidence>
<evidence type="ECO:0000256" key="4">
    <source>
        <dbReference type="ARBA" id="ARBA00022989"/>
    </source>
</evidence>
<organism evidence="7 8">
    <name type="scientific">Diploptera punctata</name>
    <name type="common">Pacific beetle cockroach</name>
    <dbReference type="NCBI Taxonomy" id="6984"/>
    <lineage>
        <taxon>Eukaryota</taxon>
        <taxon>Metazoa</taxon>
        <taxon>Ecdysozoa</taxon>
        <taxon>Arthropoda</taxon>
        <taxon>Hexapoda</taxon>
        <taxon>Insecta</taxon>
        <taxon>Pterygota</taxon>
        <taxon>Neoptera</taxon>
        <taxon>Polyneoptera</taxon>
        <taxon>Dictyoptera</taxon>
        <taxon>Blattodea</taxon>
        <taxon>Blaberoidea</taxon>
        <taxon>Blaberidae</taxon>
        <taxon>Diplopterinae</taxon>
        <taxon>Diploptera</taxon>
    </lineage>
</organism>
<keyword evidence="6" id="KW-0675">Receptor</keyword>
<evidence type="ECO:0000256" key="2">
    <source>
        <dbReference type="ARBA" id="ARBA00022475"/>
    </source>
</evidence>
<feature type="transmembrane region" description="Helical" evidence="6">
    <location>
        <begin position="85"/>
        <end position="116"/>
    </location>
</feature>
<comment type="function">
    <text evidence="6">Gustatory receptor which mediates acceptance or avoidance behavior, depending on its substrates.</text>
</comment>
<feature type="transmembrane region" description="Helical" evidence="6">
    <location>
        <begin position="45"/>
        <end position="65"/>
    </location>
</feature>
<dbReference type="InterPro" id="IPR013604">
    <property type="entry name" value="7TM_chemorcpt"/>
</dbReference>
<reference evidence="7" key="2">
    <citation type="submission" date="2023-05" db="EMBL/GenBank/DDBJ databases">
        <authorList>
            <person name="Fouks B."/>
        </authorList>
    </citation>
    <scope>NUCLEOTIDE SEQUENCE</scope>
    <source>
        <strain evidence="7">Stay&amp;Tobe</strain>
        <tissue evidence="7">Testes</tissue>
    </source>
</reference>
<dbReference type="AlphaFoldDB" id="A0AAD8AJI4"/>
<feature type="transmembrane region" description="Helical" evidence="6">
    <location>
        <begin position="273"/>
        <end position="290"/>
    </location>
</feature>
<keyword evidence="8" id="KW-1185">Reference proteome</keyword>
<comment type="similarity">
    <text evidence="6">Belongs to the insect chemoreceptor superfamily. Gustatory receptor (GR) family.</text>
</comment>
<feature type="transmembrane region" description="Helical" evidence="6">
    <location>
        <begin position="172"/>
        <end position="193"/>
    </location>
</feature>
<keyword evidence="4 6" id="KW-1133">Transmembrane helix</keyword>
<comment type="caution">
    <text evidence="7">The sequence shown here is derived from an EMBL/GenBank/DDBJ whole genome shotgun (WGS) entry which is preliminary data.</text>
</comment>
<gene>
    <name evidence="7" type="ORF">L9F63_026358</name>
</gene>
<comment type="subcellular location">
    <subcellularLocation>
        <location evidence="1 6">Cell membrane</location>
        <topology evidence="1 6">Multi-pass membrane protein</topology>
    </subcellularLocation>
</comment>
<dbReference type="Proteomes" id="UP001233999">
    <property type="component" value="Unassembled WGS sequence"/>
</dbReference>
<keyword evidence="2 6" id="KW-1003">Cell membrane</keyword>
<dbReference type="EMBL" id="JASPKZ010000494">
    <property type="protein sequence ID" value="KAJ9599791.1"/>
    <property type="molecule type" value="Genomic_DNA"/>
</dbReference>
<feature type="non-terminal residue" evidence="7">
    <location>
        <position position="330"/>
    </location>
</feature>
<feature type="transmembrane region" description="Helical" evidence="6">
    <location>
        <begin position="297"/>
        <end position="320"/>
    </location>
</feature>
<feature type="transmembrane region" description="Helical" evidence="6">
    <location>
        <begin position="137"/>
        <end position="160"/>
    </location>
</feature>
<dbReference type="Pfam" id="PF08395">
    <property type="entry name" value="7tm_7"/>
    <property type="match status" value="1"/>
</dbReference>